<keyword evidence="12" id="KW-1185">Reference proteome</keyword>
<organism evidence="10 11">
    <name type="scientific">Candidatus Dactylopiibacterium carminicum</name>
    <dbReference type="NCBI Taxonomy" id="857335"/>
    <lineage>
        <taxon>Bacteria</taxon>
        <taxon>Pseudomonadati</taxon>
        <taxon>Pseudomonadota</taxon>
        <taxon>Betaproteobacteria</taxon>
        <taxon>Rhodocyclales</taxon>
        <taxon>Rhodocyclaceae</taxon>
        <taxon>Candidatus Dactylopiibacterium</taxon>
    </lineage>
</organism>
<dbReference type="Gene3D" id="3.10.290.10">
    <property type="entry name" value="RNA-binding S4 domain"/>
    <property type="match status" value="1"/>
</dbReference>
<evidence type="ECO:0000256" key="5">
    <source>
        <dbReference type="PROSITE-ProRule" id="PRU00182"/>
    </source>
</evidence>
<comment type="catalytic activity">
    <reaction evidence="3">
        <text>uridine(1911/1915/1917) in 23S rRNA = pseudouridine(1911/1915/1917) in 23S rRNA</text>
        <dbReference type="Rhea" id="RHEA:42524"/>
        <dbReference type="Rhea" id="RHEA-COMP:10097"/>
        <dbReference type="Rhea" id="RHEA-COMP:10098"/>
        <dbReference type="ChEBI" id="CHEBI:65314"/>
        <dbReference type="ChEBI" id="CHEBI:65315"/>
        <dbReference type="EC" id="5.4.99.23"/>
    </reaction>
</comment>
<dbReference type="EMBL" id="MDUX01000015">
    <property type="protein sequence ID" value="KAF7599742.1"/>
    <property type="molecule type" value="Genomic_DNA"/>
</dbReference>
<comment type="catalytic activity">
    <reaction evidence="6">
        <text>a uridine in RNA = a pseudouridine in RNA</text>
        <dbReference type="Rhea" id="RHEA:48348"/>
        <dbReference type="Rhea" id="RHEA-COMP:12068"/>
        <dbReference type="Rhea" id="RHEA-COMP:12069"/>
        <dbReference type="ChEBI" id="CHEBI:65314"/>
        <dbReference type="ChEBI" id="CHEBI:65315"/>
    </reaction>
</comment>
<dbReference type="CDD" id="cd02869">
    <property type="entry name" value="PseudoU_synth_RluA_like"/>
    <property type="match status" value="1"/>
</dbReference>
<evidence type="ECO:0000256" key="1">
    <source>
        <dbReference type="ARBA" id="ARBA00010876"/>
    </source>
</evidence>
<reference evidence="10 11" key="2">
    <citation type="submission" date="2017-07" db="EMBL/GenBank/DDBJ databases">
        <title>Candidatus Dactylopiibacterium carminicum, a nitrogen-fixing symbiont of the cochineal insect Dactylopius coccus and Dactylopius opuntiae (Hemiptera: Coccoidea: Dactylopiidae).</title>
        <authorList>
            <person name="Vera A."/>
        </authorList>
    </citation>
    <scope>NUCLEOTIDE SEQUENCE [LARGE SCALE GENOMIC DNA]</scope>
    <source>
        <strain evidence="10 11">NFDCM</strain>
    </source>
</reference>
<dbReference type="GO" id="GO:0000455">
    <property type="term" value="P:enzyme-directed rRNA pseudouridine synthesis"/>
    <property type="evidence" value="ECO:0007669"/>
    <property type="project" value="TreeGrafter"/>
</dbReference>
<feature type="region of interest" description="Disordered" evidence="7">
    <location>
        <begin position="1"/>
        <end position="24"/>
    </location>
</feature>
<dbReference type="SUPFAM" id="SSF55174">
    <property type="entry name" value="Alpha-L RNA-binding motif"/>
    <property type="match status" value="1"/>
</dbReference>
<dbReference type="AlphaFoldDB" id="A0A272EUA0"/>
<dbReference type="GO" id="GO:0003723">
    <property type="term" value="F:RNA binding"/>
    <property type="evidence" value="ECO:0007669"/>
    <property type="project" value="UniProtKB-KW"/>
</dbReference>
<keyword evidence="2 6" id="KW-0413">Isomerase</keyword>
<dbReference type="EC" id="5.4.99.-" evidence="6"/>
<dbReference type="Proteomes" id="UP000623509">
    <property type="component" value="Unassembled WGS sequence"/>
</dbReference>
<evidence type="ECO:0000256" key="6">
    <source>
        <dbReference type="RuleBase" id="RU362028"/>
    </source>
</evidence>
<comment type="caution">
    <text evidence="10">The sequence shown here is derived from an EMBL/GenBank/DDBJ whole genome shotgun (WGS) entry which is preliminary data.</text>
</comment>
<evidence type="ECO:0000313" key="11">
    <source>
        <dbReference type="Proteomes" id="UP000216107"/>
    </source>
</evidence>
<keyword evidence="5" id="KW-0694">RNA-binding</keyword>
<dbReference type="InterPro" id="IPR006224">
    <property type="entry name" value="PsdUridine_synth_RluA-like_CS"/>
</dbReference>
<dbReference type="InterPro" id="IPR020103">
    <property type="entry name" value="PsdUridine_synth_cat_dom_sf"/>
</dbReference>
<proteinExistence type="inferred from homology"/>
<dbReference type="GO" id="GO:0160140">
    <property type="term" value="F:23S rRNA pseudouridine(1911/1915/1917) synthase activity"/>
    <property type="evidence" value="ECO:0007669"/>
    <property type="project" value="UniProtKB-EC"/>
</dbReference>
<dbReference type="PROSITE" id="PS01129">
    <property type="entry name" value="PSI_RLU"/>
    <property type="match status" value="1"/>
</dbReference>
<dbReference type="InterPro" id="IPR036986">
    <property type="entry name" value="S4_RNA-bd_sf"/>
</dbReference>
<evidence type="ECO:0000313" key="10">
    <source>
        <dbReference type="EMBL" id="PAS93678.1"/>
    </source>
</evidence>
<evidence type="ECO:0000256" key="2">
    <source>
        <dbReference type="ARBA" id="ARBA00023235"/>
    </source>
</evidence>
<feature type="domain" description="Pseudouridine synthase RsuA/RluA-like" evidence="8">
    <location>
        <begin position="114"/>
        <end position="264"/>
    </location>
</feature>
<feature type="active site" evidence="4">
    <location>
        <position position="161"/>
    </location>
</feature>
<name>A0A272EUA0_9RHOO</name>
<dbReference type="InterPro" id="IPR006225">
    <property type="entry name" value="PsdUridine_synth_RluC/D"/>
</dbReference>
<evidence type="ECO:0000256" key="7">
    <source>
        <dbReference type="SAM" id="MobiDB-lite"/>
    </source>
</evidence>
<evidence type="ECO:0000256" key="3">
    <source>
        <dbReference type="ARBA" id="ARBA00036882"/>
    </source>
</evidence>
<accession>A0A272EUA0</accession>
<dbReference type="Gene3D" id="3.30.2350.10">
    <property type="entry name" value="Pseudouridine synthase"/>
    <property type="match status" value="1"/>
</dbReference>
<dbReference type="OrthoDB" id="9785808at2"/>
<dbReference type="PROSITE" id="PS50889">
    <property type="entry name" value="S4"/>
    <property type="match status" value="1"/>
</dbReference>
<dbReference type="EMBL" id="NMRN01000014">
    <property type="protein sequence ID" value="PAS93678.1"/>
    <property type="molecule type" value="Genomic_DNA"/>
</dbReference>
<evidence type="ECO:0000313" key="9">
    <source>
        <dbReference type="EMBL" id="KAF7599742.1"/>
    </source>
</evidence>
<protein>
    <recommendedName>
        <fullName evidence="6">Pseudouridine synthase</fullName>
        <ecNumber evidence="6">5.4.99.-</ecNumber>
    </recommendedName>
</protein>
<dbReference type="NCBIfam" id="TIGR00005">
    <property type="entry name" value="rluA_subfam"/>
    <property type="match status" value="1"/>
</dbReference>
<sequence length="329" mass="35985">MRRVSLDIPIPTESNDDDYSGSPEGDLREFVVPLTLAGLRLDAALAGLLPEFSRSRLQTWIRDGRVCSDGQTLHDVRARMRGGERLQLWIQADPALQTAEPEPIPLQIEFEDEHIIVINKPAGLVVHPGSGNWTGTLLNGLLAHDPALATVPRAGIVHRLDKDTSGLMVVARTLAAQTDLVRQLQARTVKRHYLAVVTGDTPASGVVDAPIDRHPTQRTRMAVVQGGREARTHFRVIERFAGACAVECVLETGRTHQIRVHMAHLGHPLIGDPVYAGRRTPPAVTRGFSRQALHAFQLGLVHPASGETMNWRISLAEDIEALLAALRGM</sequence>
<dbReference type="Pfam" id="PF00849">
    <property type="entry name" value="PseudoU_synth_2"/>
    <property type="match status" value="1"/>
</dbReference>
<comment type="function">
    <text evidence="6">Responsible for synthesis of pseudouridine from uracil.</text>
</comment>
<evidence type="ECO:0000256" key="4">
    <source>
        <dbReference type="PIRSR" id="PIRSR606225-1"/>
    </source>
</evidence>
<evidence type="ECO:0000313" key="12">
    <source>
        <dbReference type="Proteomes" id="UP000623509"/>
    </source>
</evidence>
<dbReference type="InterPro" id="IPR050188">
    <property type="entry name" value="RluA_PseudoU_synthase"/>
</dbReference>
<dbReference type="CDD" id="cd00165">
    <property type="entry name" value="S4"/>
    <property type="match status" value="1"/>
</dbReference>
<dbReference type="InterPro" id="IPR006145">
    <property type="entry name" value="PsdUridine_synth_RsuA/RluA"/>
</dbReference>
<dbReference type="NCBIfam" id="NF008385">
    <property type="entry name" value="PRK11180.1"/>
    <property type="match status" value="1"/>
</dbReference>
<gene>
    <name evidence="9" type="ORF">BGI27_06460</name>
    <name evidence="10" type="ORF">CGU29_06900</name>
</gene>
<evidence type="ECO:0000259" key="8">
    <source>
        <dbReference type="Pfam" id="PF00849"/>
    </source>
</evidence>
<reference evidence="9 12" key="1">
    <citation type="submission" date="2016-08" db="EMBL/GenBank/DDBJ databases">
        <title>Candidatus Dactylopiibacterium carminicum genome sequence.</title>
        <authorList>
            <person name="Ramirez-Puebla S.T."/>
            <person name="Ormeno-Orrillo E."/>
            <person name="Vera-Ponce De Leon A."/>
            <person name="Luis L."/>
            <person name="Sanchez-Flores A."/>
            <person name="Monica R."/>
            <person name="Martinez-Romero E."/>
        </authorList>
    </citation>
    <scope>NUCLEOTIDE SEQUENCE [LARGE SCALE GENOMIC DNA]</scope>
    <source>
        <strain evidence="9">END1</strain>
    </source>
</reference>
<dbReference type="Proteomes" id="UP000216107">
    <property type="component" value="Unassembled WGS sequence"/>
</dbReference>
<comment type="similarity">
    <text evidence="1 6">Belongs to the pseudouridine synthase RluA family.</text>
</comment>
<dbReference type="SUPFAM" id="SSF55120">
    <property type="entry name" value="Pseudouridine synthase"/>
    <property type="match status" value="1"/>
</dbReference>
<dbReference type="PANTHER" id="PTHR21600">
    <property type="entry name" value="MITOCHONDRIAL RNA PSEUDOURIDINE SYNTHASE"/>
    <property type="match status" value="1"/>
</dbReference>
<dbReference type="PANTHER" id="PTHR21600:SF44">
    <property type="entry name" value="RIBOSOMAL LARGE SUBUNIT PSEUDOURIDINE SYNTHASE D"/>
    <property type="match status" value="1"/>
</dbReference>